<comment type="subunit">
    <text evidence="3">Homodimer.</text>
</comment>
<gene>
    <name evidence="6" type="ORF">SAMN06296020_10787</name>
</gene>
<dbReference type="SUPFAM" id="SSF82607">
    <property type="entry name" value="YbaB-like"/>
    <property type="match status" value="1"/>
</dbReference>
<dbReference type="PANTHER" id="PTHR33449">
    <property type="entry name" value="NUCLEOID-ASSOCIATED PROTEIN YBAB"/>
    <property type="match status" value="1"/>
</dbReference>
<evidence type="ECO:0000256" key="3">
    <source>
        <dbReference type="HAMAP-Rule" id="MF_00274"/>
    </source>
</evidence>
<reference evidence="6" key="1">
    <citation type="submission" date="2017-05" db="EMBL/GenBank/DDBJ databases">
        <authorList>
            <person name="Varghese N."/>
            <person name="Submissions S."/>
        </authorList>
    </citation>
    <scope>NUCLEOTIDE SEQUENCE</scope>
    <source>
        <strain evidence="6">Su22</strain>
    </source>
</reference>
<proteinExistence type="inferred from homology"/>
<dbReference type="GO" id="GO:0043590">
    <property type="term" value="C:bacterial nucleoid"/>
    <property type="evidence" value="ECO:0007669"/>
    <property type="project" value="UniProtKB-UniRule"/>
</dbReference>
<feature type="coiled-coil region" evidence="4">
    <location>
        <begin position="40"/>
        <end position="67"/>
    </location>
</feature>
<comment type="caution">
    <text evidence="6">The sequence shown here is derived from an EMBL/GenBank/DDBJ whole genome shotgun (WGS) entry which is preliminary data.</text>
</comment>
<comment type="subcellular location">
    <subcellularLocation>
        <location evidence="3">Cytoplasm</location>
        <location evidence="3">Nucleoid</location>
    </subcellularLocation>
</comment>
<dbReference type="Gene3D" id="3.30.1310.10">
    <property type="entry name" value="Nucleoid-associated protein YbaB-like domain"/>
    <property type="match status" value="1"/>
</dbReference>
<dbReference type="InterPro" id="IPR004401">
    <property type="entry name" value="YbaB/EbfC"/>
</dbReference>
<evidence type="ECO:0000256" key="2">
    <source>
        <dbReference type="ARBA" id="ARBA00023125"/>
    </source>
</evidence>
<evidence type="ECO:0000256" key="5">
    <source>
        <dbReference type="SAM" id="MobiDB-lite"/>
    </source>
</evidence>
<evidence type="ECO:0000313" key="6">
    <source>
        <dbReference type="EMBL" id="SMP58498.1"/>
    </source>
</evidence>
<comment type="function">
    <text evidence="3">Binds to DNA and alters its conformation. May be involved in regulation of gene expression, nucleoid organization and DNA protection.</text>
</comment>
<dbReference type="GO" id="GO:0003677">
    <property type="term" value="F:DNA binding"/>
    <property type="evidence" value="ECO:0007669"/>
    <property type="project" value="UniProtKB-UniRule"/>
</dbReference>
<dbReference type="PANTHER" id="PTHR33449:SF1">
    <property type="entry name" value="NUCLEOID-ASSOCIATED PROTEIN YBAB"/>
    <property type="match status" value="1"/>
</dbReference>
<dbReference type="AlphaFoldDB" id="A0AA46AJA5"/>
<name>A0AA46AJA5_9CLOT</name>
<comment type="similarity">
    <text evidence="3">Belongs to the YbaB/EbfC family.</text>
</comment>
<keyword evidence="7" id="KW-1185">Reference proteome</keyword>
<dbReference type="HAMAP" id="MF_00274">
    <property type="entry name" value="DNA_YbaB_EbfC"/>
    <property type="match status" value="1"/>
</dbReference>
<dbReference type="NCBIfam" id="TIGR00103">
    <property type="entry name" value="DNA_YbaB_EbfC"/>
    <property type="match status" value="1"/>
</dbReference>
<keyword evidence="4" id="KW-0175">Coiled coil</keyword>
<dbReference type="Proteomes" id="UP001158066">
    <property type="component" value="Unassembled WGS sequence"/>
</dbReference>
<dbReference type="GO" id="GO:0005829">
    <property type="term" value="C:cytosol"/>
    <property type="evidence" value="ECO:0007669"/>
    <property type="project" value="TreeGrafter"/>
</dbReference>
<organism evidence="6 7">
    <name type="scientific">Anoxynatronum buryatiense</name>
    <dbReference type="NCBI Taxonomy" id="489973"/>
    <lineage>
        <taxon>Bacteria</taxon>
        <taxon>Bacillati</taxon>
        <taxon>Bacillota</taxon>
        <taxon>Clostridia</taxon>
        <taxon>Eubacteriales</taxon>
        <taxon>Clostridiaceae</taxon>
        <taxon>Anoxynatronum</taxon>
    </lineage>
</organism>
<accession>A0AA46AJA5</accession>
<dbReference type="EMBL" id="FXUF01000007">
    <property type="protein sequence ID" value="SMP58498.1"/>
    <property type="molecule type" value="Genomic_DNA"/>
</dbReference>
<dbReference type="InterPro" id="IPR036894">
    <property type="entry name" value="YbaB-like_sf"/>
</dbReference>
<feature type="region of interest" description="Disordered" evidence="5">
    <location>
        <begin position="16"/>
        <end position="40"/>
    </location>
</feature>
<dbReference type="Pfam" id="PF02575">
    <property type="entry name" value="YbaB_DNA_bd"/>
    <property type="match status" value="1"/>
</dbReference>
<protein>
    <recommendedName>
        <fullName evidence="3">Nucleoid-associated protein SAMN06296020_10787</fullName>
    </recommendedName>
</protein>
<evidence type="ECO:0000313" key="7">
    <source>
        <dbReference type="Proteomes" id="UP001158066"/>
    </source>
</evidence>
<evidence type="ECO:0000256" key="4">
    <source>
        <dbReference type="SAM" id="Coils"/>
    </source>
</evidence>
<dbReference type="FunFam" id="3.30.1310.10:FF:000002">
    <property type="entry name" value="Nucleoid-associated protein IKC_06587"/>
    <property type="match status" value="1"/>
</dbReference>
<keyword evidence="2 3" id="KW-0238">DNA-binding</keyword>
<evidence type="ECO:0000256" key="1">
    <source>
        <dbReference type="ARBA" id="ARBA00022490"/>
    </source>
</evidence>
<keyword evidence="1 3" id="KW-0963">Cytoplasm</keyword>
<sequence length="138" mass="15326">MPAFFNRKITTVINDTENNDREETKVGKKGFPGMGGMPNMNNMMKQAQKMQKQMAEMQEQLEQQEFEASAGGGVITVKVNGKKEIIDIQIKPEAVDPDDVEMLQDLIMAVVNEAMRIADETVSREMGKLTGGMNLPGF</sequence>